<organism evidence="2 3">
    <name type="scientific">Virgibacillus litoralis</name>
    <dbReference type="NCBI Taxonomy" id="578221"/>
    <lineage>
        <taxon>Bacteria</taxon>
        <taxon>Bacillati</taxon>
        <taxon>Bacillota</taxon>
        <taxon>Bacilli</taxon>
        <taxon>Bacillales</taxon>
        <taxon>Bacillaceae</taxon>
        <taxon>Virgibacillus</taxon>
    </lineage>
</organism>
<evidence type="ECO:0000313" key="3">
    <source>
        <dbReference type="Proteomes" id="UP001519328"/>
    </source>
</evidence>
<reference evidence="2 3" key="1">
    <citation type="submission" date="2021-03" db="EMBL/GenBank/DDBJ databases">
        <title>Genomic Encyclopedia of Type Strains, Phase IV (KMG-IV): sequencing the most valuable type-strain genomes for metagenomic binning, comparative biology and taxonomic classification.</title>
        <authorList>
            <person name="Goeker M."/>
        </authorList>
    </citation>
    <scope>NUCLEOTIDE SEQUENCE [LARGE SCALE GENOMIC DNA]</scope>
    <source>
        <strain evidence="2 3">DSM 21085</strain>
    </source>
</reference>
<feature type="compositionally biased region" description="Polar residues" evidence="1">
    <location>
        <begin position="33"/>
        <end position="43"/>
    </location>
</feature>
<feature type="compositionally biased region" description="Basic and acidic residues" evidence="1">
    <location>
        <begin position="53"/>
        <end position="63"/>
    </location>
</feature>
<dbReference type="RefSeq" id="WP_209482194.1">
    <property type="nucleotide sequence ID" value="NZ_JAGGKK010000029.1"/>
</dbReference>
<sequence>MTDKRNTNNGDEDPHFDGVKEGIISDPGGKQIGIQTGKSNQFANPFDATSLRKNSEQEKLKKR</sequence>
<accession>A0ABS4HIH8</accession>
<name>A0ABS4HIH8_9BACI</name>
<evidence type="ECO:0000313" key="2">
    <source>
        <dbReference type="EMBL" id="MBP1950735.1"/>
    </source>
</evidence>
<dbReference type="Proteomes" id="UP001519328">
    <property type="component" value="Unassembled WGS sequence"/>
</dbReference>
<feature type="compositionally biased region" description="Basic and acidic residues" evidence="1">
    <location>
        <begin position="1"/>
        <end position="20"/>
    </location>
</feature>
<evidence type="ECO:0000256" key="1">
    <source>
        <dbReference type="SAM" id="MobiDB-lite"/>
    </source>
</evidence>
<comment type="caution">
    <text evidence="2">The sequence shown here is derived from an EMBL/GenBank/DDBJ whole genome shotgun (WGS) entry which is preliminary data.</text>
</comment>
<dbReference type="EMBL" id="JAGGKK010000029">
    <property type="protein sequence ID" value="MBP1950735.1"/>
    <property type="molecule type" value="Genomic_DNA"/>
</dbReference>
<feature type="region of interest" description="Disordered" evidence="1">
    <location>
        <begin position="1"/>
        <end position="63"/>
    </location>
</feature>
<gene>
    <name evidence="2" type="ORF">J2Z82_003707</name>
</gene>
<keyword evidence="3" id="KW-1185">Reference proteome</keyword>
<proteinExistence type="predicted"/>
<protein>
    <submittedName>
        <fullName evidence="2">Uncharacterized protein</fullName>
    </submittedName>
</protein>